<evidence type="ECO:0008006" key="3">
    <source>
        <dbReference type="Google" id="ProtNLM"/>
    </source>
</evidence>
<reference evidence="1 2" key="1">
    <citation type="submission" date="2011-02" db="EMBL/GenBank/DDBJ databases">
        <authorList>
            <person name="Weinstock G."/>
            <person name="Sodergren E."/>
            <person name="Clifton S."/>
            <person name="Fulton L."/>
            <person name="Fulton B."/>
            <person name="Courtney L."/>
            <person name="Fronick C."/>
            <person name="Harrison M."/>
            <person name="Strong C."/>
            <person name="Farmer C."/>
            <person name="Delahaunty K."/>
            <person name="Markovic C."/>
            <person name="Hall O."/>
            <person name="Minx P."/>
            <person name="Tomlinson C."/>
            <person name="Mitreva M."/>
            <person name="Hou S."/>
            <person name="Chen J."/>
            <person name="Wollam A."/>
            <person name="Pepin K.H."/>
            <person name="Johnson M."/>
            <person name="Bhonagiri V."/>
            <person name="Zhang X."/>
            <person name="Suruliraj S."/>
            <person name="Warren W."/>
            <person name="Chinwalla A."/>
            <person name="Mardis E.R."/>
            <person name="Wilson R.K."/>
        </authorList>
    </citation>
    <scope>NUCLEOTIDE SEQUENCE [LARGE SCALE GENOMIC DNA]</scope>
    <source>
        <strain evidence="1 2">YIT 12057</strain>
    </source>
</reference>
<dbReference type="Proteomes" id="UP000003416">
    <property type="component" value="Unassembled WGS sequence"/>
</dbReference>
<proteinExistence type="predicted"/>
<gene>
    <name evidence="1" type="ORF">HMPREF9446_00739</name>
</gene>
<comment type="caution">
    <text evidence="1">The sequence shown here is derived from an EMBL/GenBank/DDBJ whole genome shotgun (WGS) entry which is preliminary data.</text>
</comment>
<accession>F3PPU7</accession>
<dbReference type="AlphaFoldDB" id="F3PPU7"/>
<evidence type="ECO:0000313" key="2">
    <source>
        <dbReference type="Proteomes" id="UP000003416"/>
    </source>
</evidence>
<protein>
    <recommendedName>
        <fullName evidence="3">BACON domain-containing protein</fullName>
    </recommendedName>
</protein>
<sequence length="657" mass="73464">MMELADVAVLAFIGVGLVFQSVRYYRSDRRIKAKQKYLVSLLFCETEFTRKCPSGIVLVFDRIGHLVRKFPEADIKKRKDRSKICCSVEEGVLSFCVLFTSRSLSLSGVYDRKDIERLFGGNPDILIAETALQEVKSDAPVRLNVVREVVDEDKPAEASSVPFSMLLPPEIVTDAMSKDLQINMSGCGSVWEVGDIHYPENEPDHWLSLKHEGEGLVIHVRANFSSYERIAAVELCNGVQIHTLKVRQQMAGMHAVLTVNRNLYVTDGQKDEVVPFKVAADNEQATWHVKAANANDGGCWYAIKPAIGIRQTGTKVLEVHISAKPVNVRSRSLSVTLETGTYPFCQTTDIVLIQGVCFNYYIEYPQDDICARHSGAIETPLDYREADGVKSYIICVDSNQPWHIVYDKKAEWMEVGEPELLQGHYDGRFVVRVHSNEGNAVRGGLPAARSTVLSLINDTGVVKDILVYQGGYVRIRGKYWLDRNLLSEGKLAQVAVPVGLEEGCTLNHGGYFQFGSRSELWTGNFTPCKGSWHAGKPETPLRASSLDPSPVGWRVPSYIELETFMSAPVASLGLHYEDNQDNICFLSDDGVPVYLPLCGHRSHISGCRIVIPHGHRYWTGSSQRTVYGYSLCVESNRRMYIMHDMKKCGFPVRSILE</sequence>
<keyword evidence="2" id="KW-1185">Reference proteome</keyword>
<dbReference type="EMBL" id="AFBN01000013">
    <property type="protein sequence ID" value="EGF58989.1"/>
    <property type="molecule type" value="Genomic_DNA"/>
</dbReference>
<dbReference type="eggNOG" id="ENOG503157B">
    <property type="taxonomic scope" value="Bacteria"/>
</dbReference>
<evidence type="ECO:0000313" key="1">
    <source>
        <dbReference type="EMBL" id="EGF58989.1"/>
    </source>
</evidence>
<name>F3PPU7_9BACE</name>
<organism evidence="1 2">
    <name type="scientific">Bacteroides fluxus YIT 12057</name>
    <dbReference type="NCBI Taxonomy" id="763034"/>
    <lineage>
        <taxon>Bacteria</taxon>
        <taxon>Pseudomonadati</taxon>
        <taxon>Bacteroidota</taxon>
        <taxon>Bacteroidia</taxon>
        <taxon>Bacteroidales</taxon>
        <taxon>Bacteroidaceae</taxon>
        <taxon>Bacteroides</taxon>
    </lineage>
</organism>
<dbReference type="HOGENOM" id="CLU_411995_0_0_10"/>